<dbReference type="InterPro" id="IPR057326">
    <property type="entry name" value="KR_dom"/>
</dbReference>
<feature type="domain" description="PKS/mFAS DH" evidence="12">
    <location>
        <begin position="1026"/>
        <end position="1292"/>
    </location>
</feature>
<dbReference type="InterPro" id="IPR020807">
    <property type="entry name" value="PKS_DH"/>
</dbReference>
<dbReference type="Gene3D" id="3.10.129.110">
    <property type="entry name" value="Polyketide synthase dehydratase"/>
    <property type="match status" value="1"/>
</dbReference>
<dbReference type="GO" id="GO:0006633">
    <property type="term" value="P:fatty acid biosynthetic process"/>
    <property type="evidence" value="ECO:0007669"/>
    <property type="project" value="InterPro"/>
</dbReference>
<keyword evidence="5" id="KW-0597">Phosphoprotein</keyword>
<proteinExistence type="predicted"/>
<evidence type="ECO:0000256" key="7">
    <source>
        <dbReference type="ARBA" id="ARBA00022737"/>
    </source>
</evidence>
<dbReference type="GO" id="GO:0004315">
    <property type="term" value="F:3-oxoacyl-[acyl-carrier-protein] synthase activity"/>
    <property type="evidence" value="ECO:0007669"/>
    <property type="project" value="InterPro"/>
</dbReference>
<dbReference type="Gene3D" id="3.40.47.10">
    <property type="match status" value="2"/>
</dbReference>
<dbReference type="Pfam" id="PF08659">
    <property type="entry name" value="KR"/>
    <property type="match status" value="1"/>
</dbReference>
<dbReference type="SMART" id="SM00825">
    <property type="entry name" value="PKS_KS"/>
    <property type="match status" value="1"/>
</dbReference>
<dbReference type="Gene3D" id="1.10.1240.100">
    <property type="match status" value="1"/>
</dbReference>
<dbReference type="SMART" id="SM00823">
    <property type="entry name" value="PKS_PP"/>
    <property type="match status" value="2"/>
</dbReference>
<keyword evidence="14" id="KW-1185">Reference proteome</keyword>
<evidence type="ECO:0000256" key="3">
    <source>
        <dbReference type="ARBA" id="ARBA00022450"/>
    </source>
</evidence>
<dbReference type="Gene3D" id="3.40.50.720">
    <property type="entry name" value="NAD(P)-binding Rossmann-like Domain"/>
    <property type="match status" value="1"/>
</dbReference>
<comment type="pathway">
    <text evidence="2">Antibiotic biosynthesis.</text>
</comment>
<dbReference type="SMART" id="SM00822">
    <property type="entry name" value="PKS_KR"/>
    <property type="match status" value="1"/>
</dbReference>
<keyword evidence="4" id="KW-0963">Cytoplasm</keyword>
<dbReference type="GO" id="GO:0071770">
    <property type="term" value="P:DIM/DIP cell wall layer assembly"/>
    <property type="evidence" value="ECO:0007669"/>
    <property type="project" value="TreeGrafter"/>
</dbReference>
<keyword evidence="7" id="KW-0677">Repeat</keyword>
<keyword evidence="3" id="KW-0596">Phosphopantetheine</keyword>
<dbReference type="Pfam" id="PF00550">
    <property type="entry name" value="PP-binding"/>
    <property type="match status" value="2"/>
</dbReference>
<dbReference type="Pfam" id="PF22336">
    <property type="entry name" value="RhiE-like_linker"/>
    <property type="match status" value="1"/>
</dbReference>
<feature type="domain" description="Carrier" evidence="10">
    <location>
        <begin position="330"/>
        <end position="405"/>
    </location>
</feature>
<dbReference type="PANTHER" id="PTHR43775">
    <property type="entry name" value="FATTY ACID SYNTHASE"/>
    <property type="match status" value="1"/>
</dbReference>
<dbReference type="InterPro" id="IPR049551">
    <property type="entry name" value="PKS_DH_C"/>
</dbReference>
<dbReference type="PROSITE" id="PS00012">
    <property type="entry name" value="PHOSPHOPANTETHEINE"/>
    <property type="match status" value="2"/>
</dbReference>
<dbReference type="InterPro" id="IPR036736">
    <property type="entry name" value="ACP-like_sf"/>
</dbReference>
<evidence type="ECO:0000256" key="8">
    <source>
        <dbReference type="ARBA" id="ARBA00054155"/>
    </source>
</evidence>
<dbReference type="InterPro" id="IPR024091">
    <property type="entry name" value="LnmK-like_bifun_acyl/decarbox"/>
</dbReference>
<evidence type="ECO:0000256" key="6">
    <source>
        <dbReference type="ARBA" id="ARBA00022679"/>
    </source>
</evidence>
<dbReference type="FunFam" id="3.40.47.10:FF:000019">
    <property type="entry name" value="Polyketide synthase type I"/>
    <property type="match status" value="1"/>
</dbReference>
<dbReference type="CDD" id="cd08953">
    <property type="entry name" value="KR_2_SDR_x"/>
    <property type="match status" value="1"/>
</dbReference>
<dbReference type="Pfam" id="PF21089">
    <property type="entry name" value="PKS_DH_N"/>
    <property type="match status" value="1"/>
</dbReference>
<dbReference type="InterPro" id="IPR054514">
    <property type="entry name" value="RhiE-like_linker"/>
</dbReference>
<dbReference type="PANTHER" id="PTHR43775:SF37">
    <property type="entry name" value="SI:DKEY-61P9.11"/>
    <property type="match status" value="1"/>
</dbReference>
<evidence type="ECO:0000313" key="14">
    <source>
        <dbReference type="Proteomes" id="UP000570474"/>
    </source>
</evidence>
<dbReference type="NCBIfam" id="TIGR04098">
    <property type="entry name" value="LnmK_bifunc"/>
    <property type="match status" value="1"/>
</dbReference>
<dbReference type="Pfam" id="PF00109">
    <property type="entry name" value="ketoacyl-synt"/>
    <property type="match status" value="2"/>
</dbReference>
<dbReference type="InterPro" id="IPR013968">
    <property type="entry name" value="PKS_KR"/>
</dbReference>
<dbReference type="SUPFAM" id="SSF51735">
    <property type="entry name" value="NAD(P)-binding Rossmann-fold domains"/>
    <property type="match status" value="1"/>
</dbReference>
<reference evidence="13 14" key="1">
    <citation type="submission" date="2020-04" db="EMBL/GenBank/DDBJ databases">
        <authorList>
            <person name="Yin C."/>
        </authorList>
    </citation>
    <scope>NUCLEOTIDE SEQUENCE [LARGE SCALE GENOMIC DNA]</scope>
    <source>
        <strain evidence="13 14">Ae27</strain>
    </source>
</reference>
<dbReference type="InterPro" id="IPR049900">
    <property type="entry name" value="PKS_mFAS_DH"/>
</dbReference>
<dbReference type="SMART" id="SM00826">
    <property type="entry name" value="PKS_DH"/>
    <property type="match status" value="1"/>
</dbReference>
<dbReference type="GO" id="GO:0031177">
    <property type="term" value="F:phosphopantetheine binding"/>
    <property type="evidence" value="ECO:0007669"/>
    <property type="project" value="InterPro"/>
</dbReference>
<accession>A0A847SC31</accession>
<comment type="function">
    <text evidence="8">Involved in production of the polyketide antibiotic thailandamide.</text>
</comment>
<dbReference type="InterPro" id="IPR036291">
    <property type="entry name" value="NAD(P)-bd_dom_sf"/>
</dbReference>
<dbReference type="GO" id="GO:0004312">
    <property type="term" value="F:fatty acid synthase activity"/>
    <property type="evidence" value="ECO:0007669"/>
    <property type="project" value="TreeGrafter"/>
</dbReference>
<evidence type="ECO:0000256" key="4">
    <source>
        <dbReference type="ARBA" id="ARBA00022490"/>
    </source>
</evidence>
<evidence type="ECO:0000259" key="10">
    <source>
        <dbReference type="PROSITE" id="PS50075"/>
    </source>
</evidence>
<feature type="domain" description="Carrier" evidence="10">
    <location>
        <begin position="1723"/>
        <end position="1800"/>
    </location>
</feature>
<dbReference type="PROSITE" id="PS52004">
    <property type="entry name" value="KS3_2"/>
    <property type="match status" value="1"/>
</dbReference>
<dbReference type="SUPFAM" id="SSF53901">
    <property type="entry name" value="Thiolase-like"/>
    <property type="match status" value="2"/>
</dbReference>
<dbReference type="Pfam" id="PF02801">
    <property type="entry name" value="Ketoacyl-synt_C"/>
    <property type="match status" value="1"/>
</dbReference>
<dbReference type="InterPro" id="IPR020841">
    <property type="entry name" value="PKS_Beta-ketoAc_synthase_dom"/>
</dbReference>
<dbReference type="InterPro" id="IPR049552">
    <property type="entry name" value="PKS_DH_N"/>
</dbReference>
<keyword evidence="6" id="KW-0808">Transferase</keyword>
<feature type="active site" description="Proton acceptor; for dehydratase activity" evidence="9">
    <location>
        <position position="1055"/>
    </location>
</feature>
<evidence type="ECO:0000259" key="12">
    <source>
        <dbReference type="PROSITE" id="PS52019"/>
    </source>
</evidence>
<evidence type="ECO:0000256" key="9">
    <source>
        <dbReference type="PROSITE-ProRule" id="PRU01363"/>
    </source>
</evidence>
<dbReference type="InterPro" id="IPR014030">
    <property type="entry name" value="Ketoacyl_synth_N"/>
</dbReference>
<dbReference type="Gene3D" id="1.10.1200.10">
    <property type="entry name" value="ACP-like"/>
    <property type="match status" value="2"/>
</dbReference>
<dbReference type="InterPro" id="IPR009081">
    <property type="entry name" value="PP-bd_ACP"/>
</dbReference>
<dbReference type="InterPro" id="IPR042104">
    <property type="entry name" value="PKS_dehydratase_sf"/>
</dbReference>
<gene>
    <name evidence="13" type="ORF">HGH92_33245</name>
</gene>
<comment type="caution">
    <text evidence="13">The sequence shown here is derived from an EMBL/GenBank/DDBJ whole genome shotgun (WGS) entry which is preliminary data.</text>
</comment>
<feature type="active site" description="Proton donor; for dehydratase activity" evidence="9">
    <location>
        <position position="1213"/>
    </location>
</feature>
<feature type="region of interest" description="C-terminal hotdog fold" evidence="9">
    <location>
        <begin position="1157"/>
        <end position="1292"/>
    </location>
</feature>
<dbReference type="PROSITE" id="PS52019">
    <property type="entry name" value="PKS_MFAS_DH"/>
    <property type="match status" value="1"/>
</dbReference>
<dbReference type="Proteomes" id="UP000570474">
    <property type="component" value="Unassembled WGS sequence"/>
</dbReference>
<dbReference type="InterPro" id="IPR006162">
    <property type="entry name" value="Ppantetheine_attach_site"/>
</dbReference>
<dbReference type="EMBL" id="JABAIA010000005">
    <property type="protein sequence ID" value="NLR69211.1"/>
    <property type="molecule type" value="Genomic_DNA"/>
</dbReference>
<name>A0A847SC31_9BACT</name>
<comment type="subcellular location">
    <subcellularLocation>
        <location evidence="1">Cytoplasm</location>
    </subcellularLocation>
</comment>
<dbReference type="GO" id="GO:0005737">
    <property type="term" value="C:cytoplasm"/>
    <property type="evidence" value="ECO:0007669"/>
    <property type="project" value="UniProtKB-SubCell"/>
</dbReference>
<dbReference type="SUPFAM" id="SSF47336">
    <property type="entry name" value="ACP-like"/>
    <property type="match status" value="2"/>
</dbReference>
<dbReference type="InterPro" id="IPR016039">
    <property type="entry name" value="Thiolase-like"/>
</dbReference>
<feature type="non-terminal residue" evidence="13">
    <location>
        <position position="1891"/>
    </location>
</feature>
<dbReference type="Gene3D" id="3.10.129.10">
    <property type="entry name" value="Hotdog Thioesterase"/>
    <property type="match status" value="1"/>
</dbReference>
<dbReference type="PROSITE" id="PS00606">
    <property type="entry name" value="KS3_1"/>
    <property type="match status" value="1"/>
</dbReference>
<dbReference type="RefSeq" id="WP_168875173.1">
    <property type="nucleotide sequence ID" value="NZ_JABAIA010000005.1"/>
</dbReference>
<evidence type="ECO:0000256" key="2">
    <source>
        <dbReference type="ARBA" id="ARBA00004792"/>
    </source>
</evidence>
<feature type="domain" description="Ketosynthase family 3 (KS3)" evidence="11">
    <location>
        <begin position="420"/>
        <end position="849"/>
    </location>
</feature>
<evidence type="ECO:0000256" key="1">
    <source>
        <dbReference type="ARBA" id="ARBA00004496"/>
    </source>
</evidence>
<evidence type="ECO:0000256" key="5">
    <source>
        <dbReference type="ARBA" id="ARBA00022553"/>
    </source>
</evidence>
<sequence length="1891" mass="207581">MSWLKDKESSSGKVLCSRDYTLSMPGMVWGGMSENWLLKELGDIHWSMIGDGLGVTSDRLTDSNGERLYASFVRLCWESSQSLGAFRENQHLSVNSELSRFGKKMFFSDAVLTSSECTITASLMSVFSARNTGDNRALKNAVPLVQGDDRIATHDKLPSFARQYFDVKTRLFPQEGQLKDVEFSLAGHPFGLDTTPLFNIDYTIDPFDDINGVGLIYFAAFPKISDKCERLYFNQQSAGAKDWAYRSSCLARDIYYFGNANPGEQLEYQLDSCEFITTQLVRLSASLFRKEDKQLIAKIFSVKVVSAGDNEDEAEVTATVDKQSAVDVAYNRKSLSEAIAVFLSSMLGEATLTGSTNLRLYGIESVVFLELSAFLQDKFGLKSNPSRFYGHSTIDEIVSYLLNEEQVTGIKTDDRPESRTEDIAIVGTAFRLPGAADWKALWDILANGRSVITNTPSERWRWPSGTDPENTHRGLGRGGYLPDIEKFDATFFRISPREAELMDPQQRLLLELTWELLEKAGYKAGNLKGSRTGVYIGASGSDYELVLQKEKAFESAIGTGTALSILANRISYFYDLEGPSLQIDTACSSSLVAIHEAVNAIRSGECMQAIAGGVHLMCHYAKSLSYYEAGMLSPDGKCQTFDEKANGYVRGEGAVLFLLKPLTVALADNDQILGVIKATAVNHGGQSGGLTVPNPHRQQELLKAAYQQAGIDVSTVGYIEAHGTGTSLGDPIEVTGLTTAFNHLQKPHETALPAVAWCGIGSIKTNIGHLEAAAGVAGMLKVLLSMKKQYLPATINFDTLNKKIELEGSPFYIQHIAQPWKPANGSLPLRAGVSSFGIGGVNCHVVLESFTQAETPSAKLFTPFIFVLSAKNKNRLLAYAIDMLAYLQDMPEADPASIAYTMQTAREEMDERLAIVYSAVNELAEKLRCYIGGTVLNGCFTGNVKTDGQLAGAFNKTSSVVQQWITDRNPEQLAKYWCYGTAIDWNLLYGAKKLDRTVLPGYPFARDSYWVSTSAKVESAGAQQLHPLVHNNTSDLNEQRYTSIYTGNEQFLSDHIVDGKKMLPGVAYLEMARTAGLLATGKNASRISEVYWLSPIRVNDAPQAVHVRVYPDRENIGYEVYTNNGTDSIIHARGLLDYREPAACPSPDLIAIRQRLEYSADKDACYRFLRQQGLDYKQGFQGIEQLNYNGTEALAIIGLPIEAGYGLPPGLMDGVLQTCLCLNLPLQKADLLLPFSIGEVLIYGDIASQMYCYATKRGGEAVYDAVLLTMDGEVRLFFRGVSMLPAKGTVAAKQPVLSGFDKNVHLFDAIWQISSLAESKKRQSAGTRLLLLAGGPVGLDEKLRQIIPEAEVIVTTAVEAEKYFVQVFLEIRKKMEAKAAANVLVLFPEEESLRYRFIGGLLKTASREYPQLKSKTIGVERLSLHDIEELAQLVSCELDTSDAEVRYRGGVREVKQLQELRSSSSSPSPGISIRADGVYLITGGGGGLGRLLASHITNTPGARVVLCGRSEAPSWVAALPAVSYRRCDVGDAASVASLISWVQDNYGELHGIIHAAGVVRDSFIINKTAASASAVLSAKIGGVRHLDEASASCRLDFMILFSSLSGVRGNIGQGDYAAANAYLDDYALYRNELVKAGARSGRTQSIAWPLWASEGMQVDEESARYLEREWGMQPLPASSGLALFDRLLQQGHEQVVVFHGKKNKFLQQEDSPAPPPVVTNNLTLRDQVTKKVFEFISVNLKLELTAISLDEELGDYGFDSISLTKLANQINDYYDLSLTPTVFYSHSTVEKLVNHLLEEYAANIIKHHEAPHTPHSSSHEGMTPPVGILPATGKNRRFMHESPVISSSSEPVAIVGMNGRFPGSADLQQFWEHLKSNHDLVTEVPADRWDW</sequence>
<dbReference type="InterPro" id="IPR020806">
    <property type="entry name" value="PKS_PP-bd"/>
</dbReference>
<dbReference type="InterPro" id="IPR014031">
    <property type="entry name" value="Ketoacyl_synth_C"/>
</dbReference>
<protein>
    <submittedName>
        <fullName evidence="13">SDR family NAD(P)-dependent oxidoreductase</fullName>
    </submittedName>
</protein>
<dbReference type="Pfam" id="PF14765">
    <property type="entry name" value="PS-DH"/>
    <property type="match status" value="1"/>
</dbReference>
<dbReference type="GO" id="GO:0005886">
    <property type="term" value="C:plasma membrane"/>
    <property type="evidence" value="ECO:0007669"/>
    <property type="project" value="TreeGrafter"/>
</dbReference>
<dbReference type="InterPro" id="IPR018201">
    <property type="entry name" value="Ketoacyl_synth_AS"/>
</dbReference>
<dbReference type="CDD" id="cd00833">
    <property type="entry name" value="PKS"/>
    <property type="match status" value="1"/>
</dbReference>
<evidence type="ECO:0000313" key="13">
    <source>
        <dbReference type="EMBL" id="NLR69211.1"/>
    </source>
</evidence>
<dbReference type="PROSITE" id="PS50075">
    <property type="entry name" value="CARRIER"/>
    <property type="match status" value="2"/>
</dbReference>
<organism evidence="13 14">
    <name type="scientific">Chitinophaga varians</name>
    <dbReference type="NCBI Taxonomy" id="2202339"/>
    <lineage>
        <taxon>Bacteria</taxon>
        <taxon>Pseudomonadati</taxon>
        <taxon>Bacteroidota</taxon>
        <taxon>Chitinophagia</taxon>
        <taxon>Chitinophagales</taxon>
        <taxon>Chitinophagaceae</taxon>
        <taxon>Chitinophaga</taxon>
    </lineage>
</organism>
<evidence type="ECO:0000259" key="11">
    <source>
        <dbReference type="PROSITE" id="PS52004"/>
    </source>
</evidence>
<feature type="region of interest" description="N-terminal hotdog fold" evidence="9">
    <location>
        <begin position="1026"/>
        <end position="1143"/>
    </location>
</feature>
<dbReference type="InterPro" id="IPR050091">
    <property type="entry name" value="PKS_NRPS_Biosynth_Enz"/>
</dbReference>